<evidence type="ECO:0000313" key="8">
    <source>
        <dbReference type="Ensembl" id="ENSCJPP00005006160.1"/>
    </source>
</evidence>
<dbReference type="InterPro" id="IPR013083">
    <property type="entry name" value="Znf_RING/FYVE/PHD"/>
</dbReference>
<evidence type="ECO:0000256" key="4">
    <source>
        <dbReference type="PROSITE-ProRule" id="PRU00175"/>
    </source>
</evidence>
<dbReference type="Proteomes" id="UP000694412">
    <property type="component" value="Chromosome 9"/>
</dbReference>
<reference evidence="8" key="1">
    <citation type="submission" date="2015-11" db="EMBL/GenBank/DDBJ databases">
        <authorList>
            <consortium name="International Coturnix japonica Genome Analysis Consortium"/>
            <person name="Warren W."/>
            <person name="Burt D.W."/>
            <person name="Antin P.B."/>
            <person name="Lanford R."/>
            <person name="Gros J."/>
            <person name="Wilson R.K."/>
        </authorList>
    </citation>
    <scope>NUCLEOTIDE SEQUENCE [LARGE SCALE GENOMIC DNA]</scope>
</reference>
<reference evidence="8" key="2">
    <citation type="submission" date="2025-08" db="UniProtKB">
        <authorList>
            <consortium name="Ensembl"/>
        </authorList>
    </citation>
    <scope>IDENTIFICATION</scope>
</reference>
<evidence type="ECO:0000256" key="5">
    <source>
        <dbReference type="SAM" id="MobiDB-lite"/>
    </source>
</evidence>
<evidence type="ECO:0000256" key="2">
    <source>
        <dbReference type="ARBA" id="ARBA00022771"/>
    </source>
</evidence>
<dbReference type="PROSITE" id="PS00518">
    <property type="entry name" value="ZF_RING_1"/>
    <property type="match status" value="1"/>
</dbReference>
<gene>
    <name evidence="8" type="primary">RNF228</name>
</gene>
<evidence type="ECO:0000256" key="3">
    <source>
        <dbReference type="ARBA" id="ARBA00022833"/>
    </source>
</evidence>
<feature type="compositionally biased region" description="Low complexity" evidence="5">
    <location>
        <begin position="26"/>
        <end position="35"/>
    </location>
</feature>
<dbReference type="PANTHER" id="PTHR22791:SF17">
    <property type="entry name" value="RING-TYPE DOMAIN-CONTAINING PROTEIN"/>
    <property type="match status" value="1"/>
</dbReference>
<organism evidence="8 9">
    <name type="scientific">Coturnix japonica</name>
    <name type="common">Japanese quail</name>
    <name type="synonym">Coturnix coturnix japonica</name>
    <dbReference type="NCBI Taxonomy" id="93934"/>
    <lineage>
        <taxon>Eukaryota</taxon>
        <taxon>Metazoa</taxon>
        <taxon>Chordata</taxon>
        <taxon>Craniata</taxon>
        <taxon>Vertebrata</taxon>
        <taxon>Euteleostomi</taxon>
        <taxon>Archelosauria</taxon>
        <taxon>Archosauria</taxon>
        <taxon>Dinosauria</taxon>
        <taxon>Saurischia</taxon>
        <taxon>Theropoda</taxon>
        <taxon>Coelurosauria</taxon>
        <taxon>Aves</taxon>
        <taxon>Neognathae</taxon>
        <taxon>Galloanserae</taxon>
        <taxon>Galliformes</taxon>
        <taxon>Phasianidae</taxon>
        <taxon>Perdicinae</taxon>
        <taxon>Coturnix</taxon>
    </lineage>
</organism>
<evidence type="ECO:0000256" key="6">
    <source>
        <dbReference type="SAM" id="Phobius"/>
    </source>
</evidence>
<reference evidence="8" key="3">
    <citation type="submission" date="2025-09" db="UniProtKB">
        <authorList>
            <consortium name="Ensembl"/>
        </authorList>
    </citation>
    <scope>IDENTIFICATION</scope>
</reference>
<dbReference type="InterPro" id="IPR017907">
    <property type="entry name" value="Znf_RING_CS"/>
</dbReference>
<proteinExistence type="predicted"/>
<keyword evidence="6" id="KW-0812">Transmembrane</keyword>
<dbReference type="PANTHER" id="PTHR22791">
    <property type="entry name" value="RING-TYPE DOMAIN-CONTAINING PROTEIN"/>
    <property type="match status" value="1"/>
</dbReference>
<dbReference type="GO" id="GO:0061630">
    <property type="term" value="F:ubiquitin protein ligase activity"/>
    <property type="evidence" value="ECO:0007669"/>
    <property type="project" value="TreeGrafter"/>
</dbReference>
<feature type="transmembrane region" description="Helical" evidence="6">
    <location>
        <begin position="391"/>
        <end position="413"/>
    </location>
</feature>
<dbReference type="SUPFAM" id="SSF57850">
    <property type="entry name" value="RING/U-box"/>
    <property type="match status" value="1"/>
</dbReference>
<protein>
    <submittedName>
        <fullName evidence="8">Ring finger protein 228</fullName>
    </submittedName>
</protein>
<dbReference type="AlphaFoldDB" id="A0A8C2T1F2"/>
<dbReference type="GO" id="GO:0008270">
    <property type="term" value="F:zinc ion binding"/>
    <property type="evidence" value="ECO:0007669"/>
    <property type="project" value="UniProtKB-KW"/>
</dbReference>
<dbReference type="Pfam" id="PF13445">
    <property type="entry name" value="zf-RING_UBOX"/>
    <property type="match status" value="1"/>
</dbReference>
<feature type="region of interest" description="Disordered" evidence="5">
    <location>
        <begin position="18"/>
        <end position="187"/>
    </location>
</feature>
<dbReference type="GO" id="GO:0016567">
    <property type="term" value="P:protein ubiquitination"/>
    <property type="evidence" value="ECO:0007669"/>
    <property type="project" value="TreeGrafter"/>
</dbReference>
<feature type="region of interest" description="Disordered" evidence="5">
    <location>
        <begin position="286"/>
        <end position="333"/>
    </location>
</feature>
<dbReference type="Gene3D" id="3.30.40.10">
    <property type="entry name" value="Zinc/RING finger domain, C3HC4 (zinc finger)"/>
    <property type="match status" value="1"/>
</dbReference>
<dbReference type="PROSITE" id="PS50089">
    <property type="entry name" value="ZF_RING_2"/>
    <property type="match status" value="1"/>
</dbReference>
<evidence type="ECO:0000256" key="1">
    <source>
        <dbReference type="ARBA" id="ARBA00022723"/>
    </source>
</evidence>
<dbReference type="Ensembl" id="ENSCJPT00005009759.1">
    <property type="protein sequence ID" value="ENSCJPP00005006160.1"/>
    <property type="gene ID" value="ENSCJPG00005005776.1"/>
</dbReference>
<feature type="compositionally biased region" description="Low complexity" evidence="5">
    <location>
        <begin position="126"/>
        <end position="158"/>
    </location>
</feature>
<dbReference type="SMART" id="SM00184">
    <property type="entry name" value="RING"/>
    <property type="match status" value="1"/>
</dbReference>
<dbReference type="InterPro" id="IPR027370">
    <property type="entry name" value="Znf-RING_euk"/>
</dbReference>
<dbReference type="KEGG" id="cjo:107318009"/>
<name>A0A8C2T1F2_COTJA</name>
<keyword evidence="9" id="KW-1185">Reference proteome</keyword>
<evidence type="ECO:0000259" key="7">
    <source>
        <dbReference type="PROSITE" id="PS50089"/>
    </source>
</evidence>
<feature type="domain" description="RING-type" evidence="7">
    <location>
        <begin position="197"/>
        <end position="260"/>
    </location>
</feature>
<keyword evidence="3" id="KW-0862">Zinc</keyword>
<accession>A0A8C2T1F2</accession>
<dbReference type="InterPro" id="IPR051435">
    <property type="entry name" value="RING_finger_E3_ubiq-ligases"/>
</dbReference>
<evidence type="ECO:0000313" key="9">
    <source>
        <dbReference type="Proteomes" id="UP000694412"/>
    </source>
</evidence>
<dbReference type="OrthoDB" id="252722at2759"/>
<feature type="compositionally biased region" description="Low complexity" evidence="5">
    <location>
        <begin position="312"/>
        <end position="330"/>
    </location>
</feature>
<keyword evidence="6" id="KW-0472">Membrane</keyword>
<dbReference type="InterPro" id="IPR001841">
    <property type="entry name" value="Znf_RING"/>
</dbReference>
<feature type="compositionally biased region" description="Low complexity" evidence="5">
    <location>
        <begin position="87"/>
        <end position="103"/>
    </location>
</feature>
<keyword evidence="1" id="KW-0479">Metal-binding</keyword>
<feature type="transmembrane region" description="Helical" evidence="6">
    <location>
        <begin position="346"/>
        <end position="371"/>
    </location>
</feature>
<feature type="compositionally biased region" description="Basic and acidic residues" evidence="5">
    <location>
        <begin position="162"/>
        <end position="172"/>
    </location>
</feature>
<dbReference type="GeneTree" id="ENSGT00940000166595"/>
<keyword evidence="2 4" id="KW-0863">Zinc-finger</keyword>
<sequence>MISVAFSNRNSCTMYTYKAAAPPGPAAAQTPTAGAVRGTSGSSHKLAAPAPHPAPRTPGSRSRPARTGERASVRGVARRPLPPAAAPDPCSVPAASPAAGGAEPAPPPRPRIQAAPPSRPAPPPLAAFRSAARGRAQEAAAGPRLPPARQARPRSPVASGRQRRDVMAEPAHKGGGGRGGRQEDGAAAAPSYEDYECKICYNYFDLERRAPKLLECLHTFCQECLNQLHLRAAQQPPAASEPGAGPGRAAVGSLACPLCRHRTALPDHRVHGLPVNTKLAAACPPQLRARDPLPQDRLPPLPPRRPPRARDAAAALGPTPAPTPGRAGPRSSGGGYESCQSCKRAALSAGCVCVVVSFLSMVVLLFTGLIFVNQYGGDAGPGASPSPVGPICLSVASVLALFSVVVTWLICWLKYRPEAAGANANAPARGRAATRRTDT</sequence>
<keyword evidence="6" id="KW-1133">Transmembrane helix</keyword>